<dbReference type="EMBL" id="BPLR01015651">
    <property type="protein sequence ID" value="GIY77602.1"/>
    <property type="molecule type" value="Genomic_DNA"/>
</dbReference>
<dbReference type="SUPFAM" id="SSF46938">
    <property type="entry name" value="CRAL/TRIO N-terminal domain"/>
    <property type="match status" value="1"/>
</dbReference>
<dbReference type="InterPro" id="IPR001251">
    <property type="entry name" value="CRAL-TRIO_dom"/>
</dbReference>
<accession>A0AAV4W4D6</accession>
<comment type="caution">
    <text evidence="2">The sequence shown here is derived from an EMBL/GenBank/DDBJ whole genome shotgun (WGS) entry which is preliminary data.</text>
</comment>
<dbReference type="Gene3D" id="1.10.8.20">
    <property type="entry name" value="N-terminal domain of phosphatidylinositol transfer protein sec14p"/>
    <property type="match status" value="1"/>
</dbReference>
<dbReference type="PROSITE" id="PS50191">
    <property type="entry name" value="CRAL_TRIO"/>
    <property type="match status" value="1"/>
</dbReference>
<gene>
    <name evidence="2" type="primary">TTPAL_15</name>
    <name evidence="2" type="ORF">CEXT_451771</name>
</gene>
<sequence>MDDRRNARTRFEDTQLDESVLQIIKEEIGESEESRVACLEELKNKLLEVKSLDACTEDGFLLAFLRVAKFDVSNAFQRVINYYTQHDKLTDAFQSVSMSLAKAKSPRHILASPYRMDNNSILLIGKGALNLTKTNILERFYLEVVIINSLIKNPLNQLYGITAIFDYGGFQYNAMLSYTPRMIHLLVNTLQNSLPLPVKACHIVNLPPLLSSVISIAFALLSKKIKNRIFIHPSNDGWQSLHKSPPRVAARGIRGTLKESGLVDLSDHLDDLERELCERFKFGYLKSETQRELLRLNPPINGSKSEE</sequence>
<dbReference type="Proteomes" id="UP001054945">
    <property type="component" value="Unassembled WGS sequence"/>
</dbReference>
<dbReference type="PANTHER" id="PTHR10174">
    <property type="entry name" value="ALPHA-TOCOPHEROL TRANSFER PROTEIN-RELATED"/>
    <property type="match status" value="1"/>
</dbReference>
<keyword evidence="3" id="KW-1185">Reference proteome</keyword>
<dbReference type="GO" id="GO:0016020">
    <property type="term" value="C:membrane"/>
    <property type="evidence" value="ECO:0007669"/>
    <property type="project" value="TreeGrafter"/>
</dbReference>
<dbReference type="InterPro" id="IPR011074">
    <property type="entry name" value="CRAL/TRIO_N_dom"/>
</dbReference>
<dbReference type="Pfam" id="PF00650">
    <property type="entry name" value="CRAL_TRIO"/>
    <property type="match status" value="1"/>
</dbReference>
<reference evidence="2 3" key="1">
    <citation type="submission" date="2021-06" db="EMBL/GenBank/DDBJ databases">
        <title>Caerostris extrusa draft genome.</title>
        <authorList>
            <person name="Kono N."/>
            <person name="Arakawa K."/>
        </authorList>
    </citation>
    <scope>NUCLEOTIDE SEQUENCE [LARGE SCALE GENOMIC DNA]</scope>
</reference>
<evidence type="ECO:0000259" key="1">
    <source>
        <dbReference type="PROSITE" id="PS50191"/>
    </source>
</evidence>
<dbReference type="GO" id="GO:1902936">
    <property type="term" value="F:phosphatidylinositol bisphosphate binding"/>
    <property type="evidence" value="ECO:0007669"/>
    <property type="project" value="TreeGrafter"/>
</dbReference>
<evidence type="ECO:0000313" key="2">
    <source>
        <dbReference type="EMBL" id="GIY77602.1"/>
    </source>
</evidence>
<dbReference type="InterPro" id="IPR036273">
    <property type="entry name" value="CRAL/TRIO_N_dom_sf"/>
</dbReference>
<dbReference type="PANTHER" id="PTHR10174:SF130">
    <property type="entry name" value="ALPHA-TOCOPHEROL TRANSFER PROTEIN-LIKE"/>
    <property type="match status" value="1"/>
</dbReference>
<dbReference type="InterPro" id="IPR036865">
    <property type="entry name" value="CRAL-TRIO_dom_sf"/>
</dbReference>
<feature type="domain" description="CRAL-TRIO" evidence="1">
    <location>
        <begin position="97"/>
        <end position="267"/>
    </location>
</feature>
<dbReference type="Gene3D" id="3.40.525.10">
    <property type="entry name" value="CRAL-TRIO lipid binding domain"/>
    <property type="match status" value="1"/>
</dbReference>
<organism evidence="2 3">
    <name type="scientific">Caerostris extrusa</name>
    <name type="common">Bark spider</name>
    <name type="synonym">Caerostris bankana</name>
    <dbReference type="NCBI Taxonomy" id="172846"/>
    <lineage>
        <taxon>Eukaryota</taxon>
        <taxon>Metazoa</taxon>
        <taxon>Ecdysozoa</taxon>
        <taxon>Arthropoda</taxon>
        <taxon>Chelicerata</taxon>
        <taxon>Arachnida</taxon>
        <taxon>Araneae</taxon>
        <taxon>Araneomorphae</taxon>
        <taxon>Entelegynae</taxon>
        <taxon>Araneoidea</taxon>
        <taxon>Araneidae</taxon>
        <taxon>Caerostris</taxon>
    </lineage>
</organism>
<dbReference type="PRINTS" id="PR00180">
    <property type="entry name" value="CRETINALDHBP"/>
</dbReference>
<dbReference type="CDD" id="cd00170">
    <property type="entry name" value="SEC14"/>
    <property type="match status" value="1"/>
</dbReference>
<dbReference type="SMART" id="SM01100">
    <property type="entry name" value="CRAL_TRIO_N"/>
    <property type="match status" value="1"/>
</dbReference>
<proteinExistence type="predicted"/>
<evidence type="ECO:0000313" key="3">
    <source>
        <dbReference type="Proteomes" id="UP001054945"/>
    </source>
</evidence>
<name>A0AAV4W4D6_CAEEX</name>
<dbReference type="SUPFAM" id="SSF52087">
    <property type="entry name" value="CRAL/TRIO domain"/>
    <property type="match status" value="1"/>
</dbReference>
<dbReference type="AlphaFoldDB" id="A0AAV4W4D6"/>
<protein>
    <submittedName>
        <fullName evidence="2">Alpha-tocopherol transfer protein-like</fullName>
    </submittedName>
</protein>